<gene>
    <name evidence="9" type="ORF">FRC98_04220</name>
</gene>
<dbReference type="Pfam" id="PF00275">
    <property type="entry name" value="EPSP_synthase"/>
    <property type="match status" value="2"/>
</dbReference>
<evidence type="ECO:0000256" key="2">
    <source>
        <dbReference type="ARBA" id="ARBA00001941"/>
    </source>
</evidence>
<dbReference type="OrthoDB" id="9809920at2"/>
<dbReference type="Gene3D" id="1.20.1090.10">
    <property type="entry name" value="Dehydroquinate synthase-like - alpha domain"/>
    <property type="match status" value="1"/>
</dbReference>
<dbReference type="GO" id="GO:0016765">
    <property type="term" value="F:transferase activity, transferring alkyl or aryl (other than methyl) groups"/>
    <property type="evidence" value="ECO:0007669"/>
    <property type="project" value="InterPro"/>
</dbReference>
<dbReference type="InterPro" id="IPR001986">
    <property type="entry name" value="Enolpyruvate_Tfrase_dom"/>
</dbReference>
<dbReference type="Pfam" id="PF24621">
    <property type="entry name" value="DHQS_C"/>
    <property type="match status" value="1"/>
</dbReference>
<dbReference type="GO" id="GO:0046872">
    <property type="term" value="F:metal ion binding"/>
    <property type="evidence" value="ECO:0007669"/>
    <property type="project" value="UniProtKB-KW"/>
</dbReference>
<keyword evidence="10" id="KW-1185">Reference proteome</keyword>
<proteinExistence type="predicted"/>
<dbReference type="EMBL" id="VOSM01000002">
    <property type="protein sequence ID" value="TXD38110.1"/>
    <property type="molecule type" value="Genomic_DNA"/>
</dbReference>
<comment type="cofactor">
    <cofactor evidence="2">
        <name>Co(2+)</name>
        <dbReference type="ChEBI" id="CHEBI:48828"/>
    </cofactor>
</comment>
<dbReference type="Gene3D" id="3.40.50.1970">
    <property type="match status" value="1"/>
</dbReference>
<name>A0A5C6XIW7_9DELT</name>
<organism evidence="9 10">
    <name type="scientific">Lujinxingia vulgaris</name>
    <dbReference type="NCBI Taxonomy" id="2600176"/>
    <lineage>
        <taxon>Bacteria</taxon>
        <taxon>Deltaproteobacteria</taxon>
        <taxon>Bradymonadales</taxon>
        <taxon>Lujinxingiaceae</taxon>
        <taxon>Lujinxingia</taxon>
    </lineage>
</organism>
<dbReference type="InterPro" id="IPR056179">
    <property type="entry name" value="DHQS_C"/>
</dbReference>
<feature type="domain" description="3-dehydroquinate synthase C-terminal" evidence="8">
    <location>
        <begin position="154"/>
        <end position="302"/>
    </location>
</feature>
<dbReference type="InterPro" id="IPR030960">
    <property type="entry name" value="DHQS/DOIS_N"/>
</dbReference>
<dbReference type="AlphaFoldDB" id="A0A5C6XIW7"/>
<feature type="domain" description="Enolpyruvate transferase" evidence="6">
    <location>
        <begin position="606"/>
        <end position="727"/>
    </location>
</feature>
<evidence type="ECO:0000259" key="6">
    <source>
        <dbReference type="Pfam" id="PF00275"/>
    </source>
</evidence>
<dbReference type="InterPro" id="IPR013792">
    <property type="entry name" value="RNA3'P_cycl/enolpyr_Trfase_a/b"/>
</dbReference>
<dbReference type="InterPro" id="IPR023193">
    <property type="entry name" value="EPSP_synthase_CS"/>
</dbReference>
<dbReference type="GO" id="GO:0003856">
    <property type="term" value="F:3-dehydroquinate synthase activity"/>
    <property type="evidence" value="ECO:0007669"/>
    <property type="project" value="TreeGrafter"/>
</dbReference>
<protein>
    <recommendedName>
        <fullName evidence="11">3-phosphoshikimate 1-carboxyvinyltransferase</fullName>
    </recommendedName>
</protein>
<dbReference type="RefSeq" id="WP_146980054.1">
    <property type="nucleotide sequence ID" value="NZ_VOSM01000002.1"/>
</dbReference>
<sequence length="746" mass="80165">MLPTLDVVSSLRDLAFPDHSVVIADANLPADVLTQLPEPIVVEAGEGLKTLARLGELAEAVLARRSTRPMVLIGVGGGSLGDAVGFLASVLWRGVELWHVPSTLLAMVDSAHGGKTALNLGEHKNQLGSFYVASRVVICRELLASLPLDEREAGMVEALKALWLDDAPALAHFDDPATLQKLLAAPVSEAGSMLDEVIEQAIALKLRIVSEDPREQRGIRTFLNLGHTAGHGIEAFGGLAHGPAVAWGMAACALLSHRDLGLERAQATRLLAHLDPLLRPLPFSFDDATRTRFVAKLRGDKKRREGRLISIGLRGPGRPELTTAWDAEQWWEALIEVYEVWQKRELTIWLGEPTGHMPRLPVDKSRAQRFAVIQALRHAPVDFDTVDATPPDDVRLTAAALEAMAEDAHTELDLYLGEGATGGRFALAAAATRPGITRLRFAPGLLQRPHQPLIDALVEGGAQIRATDDGFEVRGWQTHPERLRVAAAPSSQYGSALALLAAAGHTFVLERTGPKPWPSQTYFDLTLDALRQVGVQIDELSPGELRLSPGPTIAEPVRLELSRDASAAVVWHAIHALLRGFSPPEPAGEDHPDARFAALAQTLKKHPAGDIIDVDLSDAPDLAPVLAALAARLPVGVRISGAAHLRHKESNRIDALADAMAAVGLTISPTEDGFEVGPQAGEPARDARFETHGDHRLSMCALALVNTEALTLTQAGCVTKSYPGLWRQARRTGIITQAHMSLPPLD</sequence>
<evidence type="ECO:0000256" key="5">
    <source>
        <dbReference type="ARBA" id="ARBA00023027"/>
    </source>
</evidence>
<reference evidence="9 10" key="1">
    <citation type="submission" date="2019-08" db="EMBL/GenBank/DDBJ databases">
        <title>Bradymonadales sp. TMQ4.</title>
        <authorList>
            <person name="Liang Q."/>
        </authorList>
    </citation>
    <scope>NUCLEOTIDE SEQUENCE [LARGE SCALE GENOMIC DNA]</scope>
    <source>
        <strain evidence="9 10">TMQ4</strain>
    </source>
</reference>
<dbReference type="Pfam" id="PF01761">
    <property type="entry name" value="DHQ_synthase"/>
    <property type="match status" value="1"/>
</dbReference>
<keyword evidence="3" id="KW-0808">Transferase</keyword>
<dbReference type="SUPFAM" id="SSF55205">
    <property type="entry name" value="EPT/RTPC-like"/>
    <property type="match status" value="1"/>
</dbReference>
<evidence type="ECO:0000256" key="3">
    <source>
        <dbReference type="ARBA" id="ARBA00022679"/>
    </source>
</evidence>
<evidence type="ECO:0008006" key="11">
    <source>
        <dbReference type="Google" id="ProtNLM"/>
    </source>
</evidence>
<evidence type="ECO:0000313" key="10">
    <source>
        <dbReference type="Proteomes" id="UP000321412"/>
    </source>
</evidence>
<dbReference type="Proteomes" id="UP000321412">
    <property type="component" value="Unassembled WGS sequence"/>
</dbReference>
<feature type="domain" description="3-dehydroquinate synthase N-terminal" evidence="7">
    <location>
        <begin position="40"/>
        <end position="150"/>
    </location>
</feature>
<dbReference type="Gene3D" id="3.65.10.10">
    <property type="entry name" value="Enolpyruvate transferase domain"/>
    <property type="match status" value="2"/>
</dbReference>
<comment type="caution">
    <text evidence="9">The sequence shown here is derived from an EMBL/GenBank/DDBJ whole genome shotgun (WGS) entry which is preliminary data.</text>
</comment>
<dbReference type="PANTHER" id="PTHR43622">
    <property type="entry name" value="3-DEHYDROQUINATE SYNTHASE"/>
    <property type="match status" value="1"/>
</dbReference>
<dbReference type="SUPFAM" id="SSF56796">
    <property type="entry name" value="Dehydroquinate synthase-like"/>
    <property type="match status" value="1"/>
</dbReference>
<evidence type="ECO:0000313" key="9">
    <source>
        <dbReference type="EMBL" id="TXD38110.1"/>
    </source>
</evidence>
<dbReference type="InterPro" id="IPR036968">
    <property type="entry name" value="Enolpyruvate_Tfrase_sf"/>
</dbReference>
<accession>A0A5C6XIW7</accession>
<evidence type="ECO:0000256" key="1">
    <source>
        <dbReference type="ARBA" id="ARBA00001911"/>
    </source>
</evidence>
<evidence type="ECO:0000259" key="7">
    <source>
        <dbReference type="Pfam" id="PF01761"/>
    </source>
</evidence>
<feature type="domain" description="Enolpyruvate transferase" evidence="6">
    <location>
        <begin position="410"/>
        <end position="579"/>
    </location>
</feature>
<keyword evidence="4" id="KW-0479">Metal-binding</keyword>
<evidence type="ECO:0000256" key="4">
    <source>
        <dbReference type="ARBA" id="ARBA00022723"/>
    </source>
</evidence>
<dbReference type="PANTHER" id="PTHR43622:SF1">
    <property type="entry name" value="3-DEHYDROQUINATE SYNTHASE"/>
    <property type="match status" value="1"/>
</dbReference>
<dbReference type="CDD" id="cd08195">
    <property type="entry name" value="DHQS"/>
    <property type="match status" value="1"/>
</dbReference>
<comment type="cofactor">
    <cofactor evidence="1">
        <name>NAD(+)</name>
        <dbReference type="ChEBI" id="CHEBI:57540"/>
    </cofactor>
</comment>
<dbReference type="InterPro" id="IPR050071">
    <property type="entry name" value="Dehydroquinate_synthase"/>
</dbReference>
<evidence type="ECO:0000259" key="8">
    <source>
        <dbReference type="Pfam" id="PF24621"/>
    </source>
</evidence>
<keyword evidence="5" id="KW-0520">NAD</keyword>
<dbReference type="PROSITE" id="PS00885">
    <property type="entry name" value="EPSP_SYNTHASE_2"/>
    <property type="match status" value="1"/>
</dbReference>